<evidence type="ECO:0000256" key="1">
    <source>
        <dbReference type="SAM" id="MobiDB-lite"/>
    </source>
</evidence>
<reference evidence="3 4" key="1">
    <citation type="submission" date="2019-06" db="EMBL/GenBank/DDBJ databases">
        <title>Sequencing the genomes of 1000 actinobacteria strains.</title>
        <authorList>
            <person name="Klenk H.-P."/>
        </authorList>
    </citation>
    <scope>NUCLEOTIDE SEQUENCE [LARGE SCALE GENOMIC DNA]</scope>
    <source>
        <strain evidence="3 4">DSM 45679</strain>
    </source>
</reference>
<gene>
    <name evidence="3" type="ORF">FB471_6542</name>
</gene>
<keyword evidence="4" id="KW-1185">Reference proteome</keyword>
<keyword evidence="2" id="KW-0812">Transmembrane</keyword>
<comment type="caution">
    <text evidence="3">The sequence shown here is derived from an EMBL/GenBank/DDBJ whole genome shotgun (WGS) entry which is preliminary data.</text>
</comment>
<feature type="compositionally biased region" description="Low complexity" evidence="1">
    <location>
        <begin position="114"/>
        <end position="130"/>
    </location>
</feature>
<accession>A0A542CU83</accession>
<sequence>MRAPAGPPSRVVDLTVRRGRNRWSGSASRAGHRAGRHRAAHAGALLSDVLVVLLFASLIGGAMVVLWPMVLVLIFLPLAVHTYRGRDRWRRDSTPRSRRTYRLHRAGAGTRPVSSSSARSSASSRTASCSGPQTSG</sequence>
<dbReference type="Proteomes" id="UP000320876">
    <property type="component" value="Unassembled WGS sequence"/>
</dbReference>
<feature type="compositionally biased region" description="Basic residues" evidence="1">
    <location>
        <begin position="96"/>
        <end position="105"/>
    </location>
</feature>
<keyword evidence="2" id="KW-1133">Transmembrane helix</keyword>
<evidence type="ECO:0000313" key="4">
    <source>
        <dbReference type="Proteomes" id="UP000320876"/>
    </source>
</evidence>
<feature type="transmembrane region" description="Helical" evidence="2">
    <location>
        <begin position="65"/>
        <end position="83"/>
    </location>
</feature>
<proteinExistence type="predicted"/>
<name>A0A542CU83_AMYCI</name>
<protein>
    <submittedName>
        <fullName evidence="3">Uncharacterized protein</fullName>
    </submittedName>
</protein>
<organism evidence="3 4">
    <name type="scientific">Amycolatopsis cihanbeyliensis</name>
    <dbReference type="NCBI Taxonomy" id="1128664"/>
    <lineage>
        <taxon>Bacteria</taxon>
        <taxon>Bacillati</taxon>
        <taxon>Actinomycetota</taxon>
        <taxon>Actinomycetes</taxon>
        <taxon>Pseudonocardiales</taxon>
        <taxon>Pseudonocardiaceae</taxon>
        <taxon>Amycolatopsis</taxon>
    </lineage>
</organism>
<keyword evidence="2" id="KW-0472">Membrane</keyword>
<feature type="region of interest" description="Disordered" evidence="1">
    <location>
        <begin position="87"/>
        <end position="136"/>
    </location>
</feature>
<evidence type="ECO:0000256" key="2">
    <source>
        <dbReference type="SAM" id="Phobius"/>
    </source>
</evidence>
<dbReference type="AlphaFoldDB" id="A0A542CU83"/>
<dbReference type="EMBL" id="VFML01000002">
    <property type="protein sequence ID" value="TQI94377.1"/>
    <property type="molecule type" value="Genomic_DNA"/>
</dbReference>
<evidence type="ECO:0000313" key="3">
    <source>
        <dbReference type="EMBL" id="TQI94377.1"/>
    </source>
</evidence>